<accession>M1SG93</accession>
<dbReference type="AlphaFoldDB" id="M1SG93"/>
<gene>
    <name evidence="3" type="ORF">MU9_2057</name>
</gene>
<protein>
    <recommendedName>
        <fullName evidence="2">DUF4062 domain-containing protein</fullName>
    </recommendedName>
</protein>
<evidence type="ECO:0000313" key="4">
    <source>
        <dbReference type="Proteomes" id="UP000011834"/>
    </source>
</evidence>
<dbReference type="eggNOG" id="COG5635">
    <property type="taxonomic scope" value="Bacteria"/>
</dbReference>
<dbReference type="InterPro" id="IPR025139">
    <property type="entry name" value="DUF4062"/>
</dbReference>
<dbReference type="EMBL" id="CP004345">
    <property type="protein sequence ID" value="AGG31103.1"/>
    <property type="molecule type" value="Genomic_DNA"/>
</dbReference>
<dbReference type="KEGG" id="mmk:MU9_2057"/>
<feature type="coiled-coil region" evidence="1">
    <location>
        <begin position="143"/>
        <end position="170"/>
    </location>
</feature>
<evidence type="ECO:0000259" key="2">
    <source>
        <dbReference type="Pfam" id="PF13271"/>
    </source>
</evidence>
<evidence type="ECO:0000256" key="1">
    <source>
        <dbReference type="SAM" id="Coils"/>
    </source>
</evidence>
<dbReference type="Pfam" id="PF13271">
    <property type="entry name" value="DUF4062"/>
    <property type="match status" value="1"/>
</dbReference>
<feature type="domain" description="DUF4062" evidence="2">
    <location>
        <begin position="3"/>
        <end position="60"/>
    </location>
</feature>
<sequence>MSMDCIPAGMELFPAADEEQWDFIKKIIDDCDYYLLIIGGRYGSVSEDGFSYTEKEFDYAVEKGLKIIALVHGEPDKLPFEKSESTPEYREKLLAFRKKVTTGRLVKFWTDTSALSGLVLQSLINAIKIYPAIGWVRSNQVASNELLTEINQLRKENEKLKIELSNNNTNISSMIHNIANLNDEFIIHGFYEYETGEYPFNRIKTEEFEYSISWNRIFSIISAYLITDRNSQDVNNELAKRILTLMSLSQLSGNIIDYDFETIIVQFLAYGLIKIIPLNNSQSMLALSDSGQSLMLQLRTQKSIGNEH</sequence>
<dbReference type="HOGENOM" id="CLU_062193_1_1_6"/>
<organism evidence="3 4">
    <name type="scientific">Morganella morganii subsp. morganii KT</name>
    <dbReference type="NCBI Taxonomy" id="1124991"/>
    <lineage>
        <taxon>Bacteria</taxon>
        <taxon>Pseudomonadati</taxon>
        <taxon>Pseudomonadota</taxon>
        <taxon>Gammaproteobacteria</taxon>
        <taxon>Enterobacterales</taxon>
        <taxon>Morganellaceae</taxon>
        <taxon>Morganella</taxon>
    </lineage>
</organism>
<reference evidence="3 4" key="1">
    <citation type="journal article" date="2012" name="BMC Genomics">
        <title>Whole-genome sequencing and identification of Morganella morganii KT pathogenicity-related genes.</title>
        <authorList>
            <person name="Chen Y.T."/>
            <person name="Peng H.L."/>
            <person name="Shia W.C."/>
            <person name="Hsu F.R."/>
            <person name="Ken C.F."/>
            <person name="Tsao Y.M."/>
            <person name="Chen C.H."/>
            <person name="Liu C.E."/>
            <person name="Hsieh M.F."/>
            <person name="Chen H.C."/>
            <person name="Tang C.Y."/>
            <person name="Ku T.H."/>
        </authorList>
    </citation>
    <scope>NUCLEOTIDE SEQUENCE [LARGE SCALE GENOMIC DNA]</scope>
    <source>
        <strain evidence="3 4">KT</strain>
    </source>
</reference>
<dbReference type="Proteomes" id="UP000011834">
    <property type="component" value="Chromosome"/>
</dbReference>
<proteinExistence type="predicted"/>
<keyword evidence="4" id="KW-1185">Reference proteome</keyword>
<evidence type="ECO:0000313" key="3">
    <source>
        <dbReference type="EMBL" id="AGG31103.1"/>
    </source>
</evidence>
<keyword evidence="1" id="KW-0175">Coiled coil</keyword>
<name>M1SG93_MORMO</name>